<evidence type="ECO:0000259" key="1">
    <source>
        <dbReference type="Pfam" id="PF05050"/>
    </source>
</evidence>
<gene>
    <name evidence="2" type="ORF">SRAA_0822</name>
</gene>
<dbReference type="EMBL" id="AP014568">
    <property type="protein sequence ID" value="BAO80676.1"/>
    <property type="molecule type" value="Genomic_DNA"/>
</dbReference>
<dbReference type="InterPro" id="IPR006342">
    <property type="entry name" value="FkbM_mtfrase"/>
</dbReference>
<organism evidence="2 3">
    <name type="scientific">Serpentinimonas raichei</name>
    <dbReference type="NCBI Taxonomy" id="1458425"/>
    <lineage>
        <taxon>Bacteria</taxon>
        <taxon>Pseudomonadati</taxon>
        <taxon>Pseudomonadota</taxon>
        <taxon>Betaproteobacteria</taxon>
        <taxon>Burkholderiales</taxon>
        <taxon>Comamonadaceae</taxon>
        <taxon>Serpentinimonas</taxon>
    </lineage>
</organism>
<protein>
    <submittedName>
        <fullName evidence="2">SAM-dependent methyltransferase</fullName>
    </submittedName>
</protein>
<dbReference type="Pfam" id="PF05050">
    <property type="entry name" value="Methyltransf_21"/>
    <property type="match status" value="1"/>
</dbReference>
<dbReference type="SUPFAM" id="SSF53335">
    <property type="entry name" value="S-adenosyl-L-methionine-dependent methyltransferases"/>
    <property type="match status" value="1"/>
</dbReference>
<keyword evidence="2" id="KW-0808">Transferase</keyword>
<dbReference type="NCBIfam" id="TIGR01444">
    <property type="entry name" value="fkbM_fam"/>
    <property type="match status" value="1"/>
</dbReference>
<dbReference type="HOGENOM" id="CLU_048284_0_0_4"/>
<proteinExistence type="predicted"/>
<dbReference type="PANTHER" id="PTHR34203:SF15">
    <property type="entry name" value="SLL1173 PROTEIN"/>
    <property type="match status" value="1"/>
</dbReference>
<accession>A0A060NG68</accession>
<dbReference type="GO" id="GO:0032259">
    <property type="term" value="P:methylation"/>
    <property type="evidence" value="ECO:0007669"/>
    <property type="project" value="UniProtKB-KW"/>
</dbReference>
<dbReference type="RefSeq" id="WP_144318699.1">
    <property type="nucleotide sequence ID" value="NZ_AP014568.1"/>
</dbReference>
<dbReference type="OrthoDB" id="5329963at2"/>
<feature type="domain" description="Methyltransferase FkbM" evidence="1">
    <location>
        <begin position="199"/>
        <end position="333"/>
    </location>
</feature>
<sequence length="369" mass="40674">MSDWFERLQAQLQPPRALLPGQEVWIFGGGLFGRALAQACAAQGIRVRGFIQTAPTTKSLDGLPVTSWCGLSAHDFVCPLLIGIHNYLMPMDGLVQLAQQAGFRTVLPPWDSYAQFSAALGWRYWLSSPQYLAHHADDLRRTHSRLADDTSQQCLERVVAFRMGLDLEYAGFAHPEPQYFNAITLPPLRENAASLRYLDGGAYNGDSLLQLLQLASVERAWLFEPDPANFALLRLQVGGAKVRWHCVPLGLSDRYAVLRFGGQQGMAGTIRPDGDDCISTVAVDDLLAGEGIDLLKLDIEGAEAAALRGAAHTLRSSRPVLAISAYHKPDDLWQLPDLISDICPDYTCYLRQHASNSFDLVLYAVPNSR</sequence>
<keyword evidence="2" id="KW-0489">Methyltransferase</keyword>
<evidence type="ECO:0000313" key="3">
    <source>
        <dbReference type="Proteomes" id="UP000067461"/>
    </source>
</evidence>
<dbReference type="KEGG" id="cbaa:SRAA_0822"/>
<dbReference type="InterPro" id="IPR052514">
    <property type="entry name" value="SAM-dependent_MTase"/>
</dbReference>
<dbReference type="AlphaFoldDB" id="A0A060NG68"/>
<evidence type="ECO:0000313" key="2">
    <source>
        <dbReference type="EMBL" id="BAO80676.1"/>
    </source>
</evidence>
<dbReference type="Gene3D" id="3.40.50.150">
    <property type="entry name" value="Vaccinia Virus protein VP39"/>
    <property type="match status" value="1"/>
</dbReference>
<dbReference type="STRING" id="1458425.SRAA_0822"/>
<reference evidence="2 3" key="1">
    <citation type="journal article" date="2014" name="Nat. Commun.">
        <title>Physiological and genomic features of highly alkaliphilic hydrogen-utilizing Betaproteobacteria from a continental serpentinizing site.</title>
        <authorList>
            <person name="Suzuki S."/>
            <person name="Kuenen J.G."/>
            <person name="Schipper K."/>
            <person name="van der Velde S."/>
            <person name="Ishii S."/>
            <person name="Wu A."/>
            <person name="Sorokin D.Y."/>
            <person name="Tenney A."/>
            <person name="Meng X.Y."/>
            <person name="Morrill P.L."/>
            <person name="Kamagata Y."/>
            <person name="Muyzer G."/>
            <person name="Nealson K.H."/>
        </authorList>
    </citation>
    <scope>NUCLEOTIDE SEQUENCE [LARGE SCALE GENOMIC DNA]</scope>
    <source>
        <strain evidence="2 3">A1</strain>
    </source>
</reference>
<dbReference type="GO" id="GO:0008168">
    <property type="term" value="F:methyltransferase activity"/>
    <property type="evidence" value="ECO:0007669"/>
    <property type="project" value="UniProtKB-KW"/>
</dbReference>
<keyword evidence="3" id="KW-1185">Reference proteome</keyword>
<dbReference type="Proteomes" id="UP000067461">
    <property type="component" value="Chromosome"/>
</dbReference>
<name>A0A060NG68_9BURK</name>
<dbReference type="InterPro" id="IPR029063">
    <property type="entry name" value="SAM-dependent_MTases_sf"/>
</dbReference>
<dbReference type="PANTHER" id="PTHR34203">
    <property type="entry name" value="METHYLTRANSFERASE, FKBM FAMILY PROTEIN"/>
    <property type="match status" value="1"/>
</dbReference>